<feature type="transmembrane region" description="Helical" evidence="5">
    <location>
        <begin position="91"/>
        <end position="109"/>
    </location>
</feature>
<protein>
    <submittedName>
        <fullName evidence="7">O-Antigen ligase</fullName>
    </submittedName>
</protein>
<keyword evidence="4 5" id="KW-0472">Membrane</keyword>
<evidence type="ECO:0000256" key="2">
    <source>
        <dbReference type="ARBA" id="ARBA00022692"/>
    </source>
</evidence>
<evidence type="ECO:0000313" key="7">
    <source>
        <dbReference type="EMBL" id="VYU00557.1"/>
    </source>
</evidence>
<feature type="transmembrane region" description="Helical" evidence="5">
    <location>
        <begin position="20"/>
        <end position="38"/>
    </location>
</feature>
<dbReference type="GO" id="GO:0016020">
    <property type="term" value="C:membrane"/>
    <property type="evidence" value="ECO:0007669"/>
    <property type="project" value="UniProtKB-SubCell"/>
</dbReference>
<keyword evidence="2 5" id="KW-0812">Transmembrane</keyword>
<evidence type="ECO:0000256" key="4">
    <source>
        <dbReference type="ARBA" id="ARBA00023136"/>
    </source>
</evidence>
<proteinExistence type="predicted"/>
<dbReference type="AlphaFoldDB" id="A0A6N3BFW6"/>
<dbReference type="PANTHER" id="PTHR37422:SF13">
    <property type="entry name" value="LIPOPOLYSACCHARIDE BIOSYNTHESIS PROTEIN PA4999-RELATED"/>
    <property type="match status" value="1"/>
</dbReference>
<feature type="transmembrane region" description="Helical" evidence="5">
    <location>
        <begin position="201"/>
        <end position="219"/>
    </location>
</feature>
<dbReference type="GO" id="GO:0016874">
    <property type="term" value="F:ligase activity"/>
    <property type="evidence" value="ECO:0007669"/>
    <property type="project" value="UniProtKB-KW"/>
</dbReference>
<sequence length="543" mass="61889">MDMGRVVRWSRKLSVNKVAWFLRSWYVFLPACCFLPEMEGFSDRFLAPKWYGVVATIVIIAALESGLYLFRKGHDDWAVSDSGMGVRRGEYFAWGVSVAAACESLYVLFQFSQQQWRMGAGLTGTFDNPAGLALCLGLSLPFVRYLSESLNGSSTSRICVRALECLLVLGVLLSRSRTGLLCLLFYSLIVLCMQKKIRAGLKYTCVVVVCLAALFFVWNHKPDSTSGRMFILGRSWELISRKPWTGHGTGGFGREYMWVQGRYFAGHPESGYAWLADEVRHPLNEFALLWVDYGVAAPCVLLVCFVSVIVGLVRRKERFSSVCACSLFALFLFSCFSYPFKYPLSALVSVTALCSLLCPVWLHVSIQKFLAIGLCLCSFLLGLKLLSEFRHEREWSRVSECSLRGWSKQMMPHYERLYLHYKDNPYFLYNYAVEQFYAGCYVGAWRTAEECRKHWASYNLELLSGDICRKLERYGDALYHYRWASLMCPVRFAPLEGMYHVYRECGDSLHADSVSAVIGAKEVKVLSSEVVRIKEEVGRQTFR</sequence>
<feature type="transmembrane region" description="Helical" evidence="5">
    <location>
        <begin position="319"/>
        <end position="337"/>
    </location>
</feature>
<feature type="transmembrane region" description="Helical" evidence="5">
    <location>
        <begin position="166"/>
        <end position="189"/>
    </location>
</feature>
<organism evidence="7">
    <name type="scientific">Paraprevotella clara</name>
    <dbReference type="NCBI Taxonomy" id="454154"/>
    <lineage>
        <taxon>Bacteria</taxon>
        <taxon>Pseudomonadati</taxon>
        <taxon>Bacteroidota</taxon>
        <taxon>Bacteroidia</taxon>
        <taxon>Bacteroidales</taxon>
        <taxon>Prevotellaceae</taxon>
        <taxon>Paraprevotella</taxon>
    </lineage>
</organism>
<feature type="transmembrane region" description="Helical" evidence="5">
    <location>
        <begin position="50"/>
        <end position="70"/>
    </location>
</feature>
<accession>A0A6N3BFW6</accession>
<dbReference type="InterPro" id="IPR007016">
    <property type="entry name" value="O-antigen_ligase-rel_domated"/>
</dbReference>
<dbReference type="InterPro" id="IPR051533">
    <property type="entry name" value="WaaL-like"/>
</dbReference>
<dbReference type="Pfam" id="PF04932">
    <property type="entry name" value="Wzy_C"/>
    <property type="match status" value="1"/>
</dbReference>
<feature type="transmembrane region" description="Helical" evidence="5">
    <location>
        <begin position="290"/>
        <end position="313"/>
    </location>
</feature>
<feature type="domain" description="O-antigen ligase-related" evidence="6">
    <location>
        <begin position="166"/>
        <end position="296"/>
    </location>
</feature>
<keyword evidence="3 5" id="KW-1133">Transmembrane helix</keyword>
<keyword evidence="7" id="KW-0436">Ligase</keyword>
<name>A0A6N3BFW6_9BACT</name>
<evidence type="ECO:0000259" key="6">
    <source>
        <dbReference type="Pfam" id="PF04932"/>
    </source>
</evidence>
<reference evidence="7" key="1">
    <citation type="submission" date="2019-11" db="EMBL/GenBank/DDBJ databases">
        <authorList>
            <person name="Feng L."/>
        </authorList>
    </citation>
    <scope>NUCLEOTIDE SEQUENCE</scope>
    <source>
        <strain evidence="7">PclaraLFYP37</strain>
    </source>
</reference>
<comment type="subcellular location">
    <subcellularLocation>
        <location evidence="1">Membrane</location>
        <topology evidence="1">Multi-pass membrane protein</topology>
    </subcellularLocation>
</comment>
<gene>
    <name evidence="7" type="ORF">PCLFYP37_01688</name>
</gene>
<dbReference type="PANTHER" id="PTHR37422">
    <property type="entry name" value="TEICHURONIC ACID BIOSYNTHESIS PROTEIN TUAE"/>
    <property type="match status" value="1"/>
</dbReference>
<feature type="transmembrane region" description="Helical" evidence="5">
    <location>
        <begin position="369"/>
        <end position="387"/>
    </location>
</feature>
<evidence type="ECO:0000256" key="3">
    <source>
        <dbReference type="ARBA" id="ARBA00022989"/>
    </source>
</evidence>
<evidence type="ECO:0000256" key="5">
    <source>
        <dbReference type="SAM" id="Phobius"/>
    </source>
</evidence>
<evidence type="ECO:0000256" key="1">
    <source>
        <dbReference type="ARBA" id="ARBA00004141"/>
    </source>
</evidence>
<dbReference type="EMBL" id="CACRUT010000011">
    <property type="protein sequence ID" value="VYU00557.1"/>
    <property type="molecule type" value="Genomic_DNA"/>
</dbReference>